<gene>
    <name evidence="1" type="ORF">PDJAM_G00117070</name>
</gene>
<proteinExistence type="predicted"/>
<organism evidence="1 2">
    <name type="scientific">Pangasius djambal</name>
    <dbReference type="NCBI Taxonomy" id="1691987"/>
    <lineage>
        <taxon>Eukaryota</taxon>
        <taxon>Metazoa</taxon>
        <taxon>Chordata</taxon>
        <taxon>Craniata</taxon>
        <taxon>Vertebrata</taxon>
        <taxon>Euteleostomi</taxon>
        <taxon>Actinopterygii</taxon>
        <taxon>Neopterygii</taxon>
        <taxon>Teleostei</taxon>
        <taxon>Ostariophysi</taxon>
        <taxon>Siluriformes</taxon>
        <taxon>Pangasiidae</taxon>
        <taxon>Pangasius</taxon>
    </lineage>
</organism>
<evidence type="ECO:0000313" key="1">
    <source>
        <dbReference type="EMBL" id="MCJ8744312.1"/>
    </source>
</evidence>
<name>A0ACC5Z8X0_9TELE</name>
<reference evidence="1" key="1">
    <citation type="submission" date="2020-02" db="EMBL/GenBank/DDBJ databases">
        <title>Genome sequencing of the panga catfish, Pangasius djambal.</title>
        <authorList>
            <person name="Wen M."/>
            <person name="Zahm M."/>
            <person name="Roques C."/>
            <person name="Cabau C."/>
            <person name="Klopp C."/>
            <person name="Donnadieu C."/>
            <person name="Jouanno E."/>
            <person name="Avarre J.-C."/>
            <person name="Campet M."/>
            <person name="Ha T."/>
            <person name="Dugue R."/>
            <person name="Lampietro C."/>
            <person name="Louis A."/>
            <person name="Herpin A."/>
            <person name="Echchiki A."/>
            <person name="Berthelot C."/>
            <person name="Parey E."/>
            <person name="Roest-Crollius H."/>
            <person name="Braasch I."/>
            <person name="Postlethwait J.H."/>
            <person name="Bobe J."/>
            <person name="Montfort J."/>
            <person name="Bouchez O."/>
            <person name="Begum T."/>
            <person name="Schartl M."/>
            <person name="Gustiano R."/>
            <person name="Guiguen Y."/>
        </authorList>
    </citation>
    <scope>NUCLEOTIDE SEQUENCE</scope>
    <source>
        <strain evidence="1">Pdj_M5554</strain>
    </source>
</reference>
<protein>
    <submittedName>
        <fullName evidence="1">Uncharacterized protein</fullName>
    </submittedName>
</protein>
<dbReference type="EMBL" id="CM040994">
    <property type="protein sequence ID" value="MCJ8744312.1"/>
    <property type="molecule type" value="Genomic_DNA"/>
</dbReference>
<comment type="caution">
    <text evidence="1">The sequence shown here is derived from an EMBL/GenBank/DDBJ whole genome shotgun (WGS) entry which is preliminary data.</text>
</comment>
<sequence>MTCMNIKPLLGGLRLLSWLNMKWCKNEEKHYLLFSLSELFANRSIFCRGKVLHTAVAWLHDLLNLIIGHKYSLIFLISGSSFSMMP</sequence>
<keyword evidence="2" id="KW-1185">Reference proteome</keyword>
<dbReference type="Proteomes" id="UP000830395">
    <property type="component" value="Chromosome 20"/>
</dbReference>
<evidence type="ECO:0000313" key="2">
    <source>
        <dbReference type="Proteomes" id="UP000830395"/>
    </source>
</evidence>
<accession>A0ACC5Z8X0</accession>